<dbReference type="AlphaFoldDB" id="A0A1R2ALV1"/>
<evidence type="ECO:0000313" key="2">
    <source>
        <dbReference type="EMBL" id="OMJ65513.1"/>
    </source>
</evidence>
<feature type="transmembrane region" description="Helical" evidence="1">
    <location>
        <begin position="110"/>
        <end position="131"/>
    </location>
</feature>
<feature type="transmembrane region" description="Helical" evidence="1">
    <location>
        <begin position="18"/>
        <end position="37"/>
    </location>
</feature>
<keyword evidence="1" id="KW-1133">Transmembrane helix</keyword>
<name>A0A1R2ALV1_9CILI</name>
<evidence type="ECO:0000256" key="1">
    <source>
        <dbReference type="SAM" id="Phobius"/>
    </source>
</evidence>
<sequence>MALCSGFFSRPGKYDAKFFVAYLISFFFLSLMYTYTLQGGDVKFVTDRLALFTGIMILVTISTLLLTTFAITNFTKVNILTKLITLSLSWWIFLDAALEDMNTTLESHGQYNFLMFALLFCVGFTLFALIKSCQFIKKRLTDCQFWGGLLLFISFFTIFWLEGSRQAKVRWNEGISGAKLEYIWEGCNITMDGNPWVEVIPEKTFNFYMSESCPSVDKFSSFKDGVLTVKCDEKQATIIELPDFLRDHTNAFILEENGLQKWKEITKAQEKKYKVPGNTKVNITAEYFQVFCGKNENYYMQHVPKKNVQERLKNEERVKMNLLIFQIDTLSRAHFMRRMKNTVKKLEEIKETQGYEVFQSFRLSTIGYNTEVNTKALYTGSQFRQNRSGRSLWDIFQKQNNAVLYLNGFCEDWSSRFLKKMPSGMDYLLFQPWCHPEYTPVNKTFSNFDGVNSMRRRCINGKKVHVRMFEYLKQFWSNHGSDGKMVLAPMQESHEASMDVISTLDPDMADLLDWFKNSGEMNNTIIIITSDHGSHMSLYYIFSEIGKLEHRLPEMFMIFPQWFLDKYQHIRKYMKFNEQPLTSHYDTHWAITSLAQLPEFGGRPELLLNNEYTSVWDCRKNEKYIKDIWYFRNKLFYNLDAIENFEELTEKVLSKMKECMNKYSYDEPDEDPMIHLTKDMKKVDLVNVPPCESKKCLEVNVYDIIKDVDSYYWFVDAIVDLSEMDAVNVESKDLIYEYSVDIEALQNFRAPGIGRYKYGSSLFHYSSNKTCADIGTKNWCACS</sequence>
<keyword evidence="1" id="KW-0472">Membrane</keyword>
<keyword evidence="3" id="KW-1185">Reference proteome</keyword>
<reference evidence="2 3" key="1">
    <citation type="submission" date="2016-11" db="EMBL/GenBank/DDBJ databases">
        <title>The macronuclear genome of Stentor coeruleus: a giant cell with tiny introns.</title>
        <authorList>
            <person name="Slabodnick M."/>
            <person name="Ruby J.G."/>
            <person name="Reiff S.B."/>
            <person name="Swart E.C."/>
            <person name="Gosai S."/>
            <person name="Prabakaran S."/>
            <person name="Witkowska E."/>
            <person name="Larue G.E."/>
            <person name="Fisher S."/>
            <person name="Freeman R.M."/>
            <person name="Gunawardena J."/>
            <person name="Chu W."/>
            <person name="Stover N.A."/>
            <person name="Gregory B.D."/>
            <person name="Nowacki M."/>
            <person name="Derisi J."/>
            <person name="Roy S.W."/>
            <person name="Marshall W.F."/>
            <person name="Sood P."/>
        </authorList>
    </citation>
    <scope>NUCLEOTIDE SEQUENCE [LARGE SCALE GENOMIC DNA]</scope>
    <source>
        <strain evidence="2">WM001</strain>
    </source>
</reference>
<dbReference type="Proteomes" id="UP000187209">
    <property type="component" value="Unassembled WGS sequence"/>
</dbReference>
<accession>A0A1R2ALV1</accession>
<dbReference type="Pfam" id="PF02995">
    <property type="entry name" value="DUF229"/>
    <property type="match status" value="1"/>
</dbReference>
<dbReference type="PANTHER" id="PTHR10974">
    <property type="entry name" value="FI08016P-RELATED"/>
    <property type="match status" value="1"/>
</dbReference>
<dbReference type="EMBL" id="MPUH01002091">
    <property type="protein sequence ID" value="OMJ65513.1"/>
    <property type="molecule type" value="Genomic_DNA"/>
</dbReference>
<dbReference type="Gene3D" id="3.40.720.10">
    <property type="entry name" value="Alkaline Phosphatase, subunit A"/>
    <property type="match status" value="1"/>
</dbReference>
<dbReference type="OrthoDB" id="413313at2759"/>
<comment type="caution">
    <text evidence="2">The sequence shown here is derived from an EMBL/GenBank/DDBJ whole genome shotgun (WGS) entry which is preliminary data.</text>
</comment>
<dbReference type="SUPFAM" id="SSF53649">
    <property type="entry name" value="Alkaline phosphatase-like"/>
    <property type="match status" value="1"/>
</dbReference>
<proteinExistence type="predicted"/>
<keyword evidence="1" id="KW-0812">Transmembrane</keyword>
<dbReference type="InterPro" id="IPR004245">
    <property type="entry name" value="DUF229"/>
</dbReference>
<evidence type="ECO:0000313" key="3">
    <source>
        <dbReference type="Proteomes" id="UP000187209"/>
    </source>
</evidence>
<organism evidence="2 3">
    <name type="scientific">Stentor coeruleus</name>
    <dbReference type="NCBI Taxonomy" id="5963"/>
    <lineage>
        <taxon>Eukaryota</taxon>
        <taxon>Sar</taxon>
        <taxon>Alveolata</taxon>
        <taxon>Ciliophora</taxon>
        <taxon>Postciliodesmatophora</taxon>
        <taxon>Heterotrichea</taxon>
        <taxon>Heterotrichida</taxon>
        <taxon>Stentoridae</taxon>
        <taxon>Stentor</taxon>
    </lineage>
</organism>
<dbReference type="InterPro" id="IPR017850">
    <property type="entry name" value="Alkaline_phosphatase_core_sf"/>
</dbReference>
<gene>
    <name evidence="2" type="ORF">SteCoe_38082</name>
</gene>
<feature type="transmembrane region" description="Helical" evidence="1">
    <location>
        <begin position="49"/>
        <end position="72"/>
    </location>
</feature>
<feature type="transmembrane region" description="Helical" evidence="1">
    <location>
        <begin position="79"/>
        <end position="98"/>
    </location>
</feature>
<dbReference type="GO" id="GO:0005615">
    <property type="term" value="C:extracellular space"/>
    <property type="evidence" value="ECO:0007669"/>
    <property type="project" value="TreeGrafter"/>
</dbReference>
<protein>
    <submittedName>
        <fullName evidence="2">Uncharacterized protein</fullName>
    </submittedName>
</protein>
<feature type="transmembrane region" description="Helical" evidence="1">
    <location>
        <begin position="143"/>
        <end position="161"/>
    </location>
</feature>
<dbReference type="PANTHER" id="PTHR10974:SF1">
    <property type="entry name" value="FI08016P-RELATED"/>
    <property type="match status" value="1"/>
</dbReference>